<evidence type="ECO:0000256" key="2">
    <source>
        <dbReference type="ARBA" id="ARBA00022618"/>
    </source>
</evidence>
<dbReference type="Proteomes" id="UP000007879">
    <property type="component" value="Unassembled WGS sequence"/>
</dbReference>
<dbReference type="InterPro" id="IPR011989">
    <property type="entry name" value="ARM-like"/>
</dbReference>
<protein>
    <submittedName>
        <fullName evidence="6">Uncharacterized protein</fullName>
    </submittedName>
</protein>
<dbReference type="Gene3D" id="1.25.10.10">
    <property type="entry name" value="Leucine-rich Repeat Variant"/>
    <property type="match status" value="2"/>
</dbReference>
<organism evidence="6 7">
    <name type="scientific">Amphimedon queenslandica</name>
    <name type="common">Sponge</name>
    <dbReference type="NCBI Taxonomy" id="400682"/>
    <lineage>
        <taxon>Eukaryota</taxon>
        <taxon>Metazoa</taxon>
        <taxon>Porifera</taxon>
        <taxon>Demospongiae</taxon>
        <taxon>Heteroscleromorpha</taxon>
        <taxon>Haplosclerida</taxon>
        <taxon>Niphatidae</taxon>
        <taxon>Amphimedon</taxon>
    </lineage>
</organism>
<dbReference type="AlphaFoldDB" id="A0AAN0JKK2"/>
<comment type="subcellular location">
    <subcellularLocation>
        <location evidence="1">Nucleus</location>
    </subcellularLocation>
</comment>
<reference evidence="6" key="2">
    <citation type="submission" date="2024-06" db="UniProtKB">
        <authorList>
            <consortium name="EnsemblMetazoa"/>
        </authorList>
    </citation>
    <scope>IDENTIFICATION</scope>
</reference>
<keyword evidence="2" id="KW-0132">Cell division</keyword>
<dbReference type="GO" id="GO:0007064">
    <property type="term" value="P:mitotic sister chromatid cohesion"/>
    <property type="evidence" value="ECO:0007669"/>
    <property type="project" value="InterPro"/>
</dbReference>
<dbReference type="GO" id="GO:0006281">
    <property type="term" value="P:DNA repair"/>
    <property type="evidence" value="ECO:0007669"/>
    <property type="project" value="TreeGrafter"/>
</dbReference>
<evidence type="ECO:0000313" key="7">
    <source>
        <dbReference type="Proteomes" id="UP000007879"/>
    </source>
</evidence>
<dbReference type="InterPro" id="IPR016024">
    <property type="entry name" value="ARM-type_fold"/>
</dbReference>
<proteinExistence type="predicted"/>
<dbReference type="GO" id="GO:0005634">
    <property type="term" value="C:nucleus"/>
    <property type="evidence" value="ECO:0007669"/>
    <property type="project" value="UniProtKB-SubCell"/>
</dbReference>
<dbReference type="PANTHER" id="PTHR12663">
    <property type="entry name" value="ANDROGEN INDUCED INHIBITOR OF PROLIFERATION AS3 / PDS5-RELATED"/>
    <property type="match status" value="1"/>
</dbReference>
<evidence type="ECO:0000256" key="4">
    <source>
        <dbReference type="ARBA" id="ARBA00023242"/>
    </source>
</evidence>
<evidence type="ECO:0000256" key="1">
    <source>
        <dbReference type="ARBA" id="ARBA00004123"/>
    </source>
</evidence>
<dbReference type="RefSeq" id="XP_019857238.1">
    <property type="nucleotide sequence ID" value="XM_020001679.1"/>
</dbReference>
<dbReference type="GO" id="GO:0051301">
    <property type="term" value="P:cell division"/>
    <property type="evidence" value="ECO:0007669"/>
    <property type="project" value="UniProtKB-KW"/>
</dbReference>
<evidence type="ECO:0000256" key="3">
    <source>
        <dbReference type="ARBA" id="ARBA00022776"/>
    </source>
</evidence>
<dbReference type="EnsemblMetazoa" id="XM_020001679.1">
    <property type="protein sequence ID" value="XP_019857238.1"/>
    <property type="gene ID" value="LOC105314238"/>
</dbReference>
<sequence>MPRQRKQRGAGSSALPFKEITAKLANEELIKRLKDCLNYLEDIDEVVDGTNDELITLSLDLLSPSILNKTDETRSLVALVLANLYRLFLLDIPHNEKQKKSVFRLFISSFDSLKKSSDSLYKQTYSLLEILSVLSLFNMCLKFDDQDILVELFKKIQEIIRYIPDQAHQVEQFLLKIMFSVLQEASHLSDQLLDTVLLPLIEPHKSDEPLVYSFICKLIQKSSQYLEPFLRHFFNGILVNGEESDSAVADSLYELIPQLYSIDNYLLLLILPQLEWKLQSVDVEVRSKVTQLLGPMFSAPGSKLSTENSQLFHSYLGRCQDFSPSIRLEVVKECKSLLLNHPHLRDELTEKLLPRVVDQDEKVRMEVVKSILDAATEDLTCIDERLLDSLQHRMRDKKWPVRKYTMMSLVKLYKNNLSNERLQWIPRKLLHSFHQPFQDDKICITRCLNSCIIPAGAEINEKIDRLLHICYTNDESANRSLIDILNTQKTIREHLLSIVSATDEENEISDEERKKIVAVKSAAIAGCLPDPLKTQASLRELPSDEVLMKKLADSIDVTKDHQSLTKAKTEVYLHVSDNQPLVELLKMLHDVSSPVLINRDCAVALSNRIYKEMSNPSLLQSEEDELEEQEKCKKGLQLLKVLSGIERAWFHDEELLQNVMSLLRHKDNEIVQNSLLILHNIGSVINDTFTSISSVLSPLLFQLACKSSPKSAKLAVQCLISIYPNNKSNFERLYEMLVDGLDLGSVHLESVLKSLSVLAENRHPIFEKHRNDVIVRFAVKKILEQEVDEDEIEEEESEVLNLWSPDSDLSVDTRLRIASMKLLVSWIALLRCNNKKSIYKTQL</sequence>
<keyword evidence="3" id="KW-0498">Mitosis</keyword>
<name>A0AAN0JKK2_AMPQE</name>
<keyword evidence="5" id="KW-0131">Cell cycle</keyword>
<dbReference type="SUPFAM" id="SSF48371">
    <property type="entry name" value="ARM repeat"/>
    <property type="match status" value="2"/>
</dbReference>
<dbReference type="InterPro" id="IPR039776">
    <property type="entry name" value="Pds5"/>
</dbReference>
<dbReference type="PANTHER" id="PTHR12663:SF0">
    <property type="entry name" value="PRECOCIOUS DISSOCIATION OF SISTERS 5, ISOFORM A"/>
    <property type="match status" value="1"/>
</dbReference>
<evidence type="ECO:0000313" key="6">
    <source>
        <dbReference type="EnsemblMetazoa" id="XP_019857238.1"/>
    </source>
</evidence>
<evidence type="ECO:0000256" key="5">
    <source>
        <dbReference type="ARBA" id="ARBA00023306"/>
    </source>
</evidence>
<dbReference type="GO" id="GO:0000785">
    <property type="term" value="C:chromatin"/>
    <property type="evidence" value="ECO:0007669"/>
    <property type="project" value="TreeGrafter"/>
</dbReference>
<reference evidence="7" key="1">
    <citation type="journal article" date="2010" name="Nature">
        <title>The Amphimedon queenslandica genome and the evolution of animal complexity.</title>
        <authorList>
            <person name="Srivastava M."/>
            <person name="Simakov O."/>
            <person name="Chapman J."/>
            <person name="Fahey B."/>
            <person name="Gauthier M.E."/>
            <person name="Mitros T."/>
            <person name="Richards G.S."/>
            <person name="Conaco C."/>
            <person name="Dacre M."/>
            <person name="Hellsten U."/>
            <person name="Larroux C."/>
            <person name="Putnam N.H."/>
            <person name="Stanke M."/>
            <person name="Adamska M."/>
            <person name="Darling A."/>
            <person name="Degnan S.M."/>
            <person name="Oakley T.H."/>
            <person name="Plachetzki D.C."/>
            <person name="Zhai Y."/>
            <person name="Adamski M."/>
            <person name="Calcino A."/>
            <person name="Cummins S.F."/>
            <person name="Goodstein D.M."/>
            <person name="Harris C."/>
            <person name="Jackson D.J."/>
            <person name="Leys S.P."/>
            <person name="Shu S."/>
            <person name="Woodcroft B.J."/>
            <person name="Vervoort M."/>
            <person name="Kosik K.S."/>
            <person name="Manning G."/>
            <person name="Degnan B.M."/>
            <person name="Rokhsar D.S."/>
        </authorList>
    </citation>
    <scope>NUCLEOTIDE SEQUENCE [LARGE SCALE GENOMIC DNA]</scope>
</reference>
<keyword evidence="7" id="KW-1185">Reference proteome</keyword>
<dbReference type="Pfam" id="PF20168">
    <property type="entry name" value="PDS5"/>
    <property type="match status" value="1"/>
</dbReference>
<keyword evidence="4" id="KW-0539">Nucleus</keyword>
<accession>A0AAN0JKK2</accession>
<dbReference type="KEGG" id="aqu:105314238"/>
<dbReference type="GeneID" id="105314238"/>